<dbReference type="Gene3D" id="1.10.10.10">
    <property type="entry name" value="Winged helix-like DNA-binding domain superfamily/Winged helix DNA-binding domain"/>
    <property type="match status" value="1"/>
</dbReference>
<evidence type="ECO:0000313" key="4">
    <source>
        <dbReference type="EMBL" id="MBH0776583.1"/>
    </source>
</evidence>
<evidence type="ECO:0000259" key="3">
    <source>
        <dbReference type="SMART" id="SM00862"/>
    </source>
</evidence>
<dbReference type="GO" id="GO:0003677">
    <property type="term" value="F:DNA binding"/>
    <property type="evidence" value="ECO:0007669"/>
    <property type="project" value="UniProtKB-KW"/>
</dbReference>
<gene>
    <name evidence="4" type="ORF">IT779_09835</name>
</gene>
<dbReference type="PRINTS" id="PR00364">
    <property type="entry name" value="DISEASERSIST"/>
</dbReference>
<keyword evidence="5" id="KW-1185">Reference proteome</keyword>
<evidence type="ECO:0000313" key="5">
    <source>
        <dbReference type="Proteomes" id="UP000655751"/>
    </source>
</evidence>
<dbReference type="GO" id="GO:0000160">
    <property type="term" value="P:phosphorelay signal transduction system"/>
    <property type="evidence" value="ECO:0007669"/>
    <property type="project" value="InterPro"/>
</dbReference>
<dbReference type="InterPro" id="IPR002182">
    <property type="entry name" value="NB-ARC"/>
</dbReference>
<sequence length="1870" mass="201818">MTATQILVLGPVRLLIHGKPVDLRPQQAQTLAVLTAVAPGHPVDTETLVEALWPHRNRAPESKPNLYAVISKLRERLAPGGLTIAQRHGSGYVLAPADSSPSRGEQLEIASVVDRFQFRTAVRSAGWLLRSHQVFAAADLLGATAPLWRGDPFGVGRWTPPDICAATADEMRQDLRDLLDLWGTCALLTGAADPLQWLDTESAPRAEAEHIDSIWLSRVLGALSTGHRAEATAMVERRRASRGYDPFTVGADMLIQAHEAGGAYQLRAARAPAESAAPGIEGIAALPSSSASFTVLRPDEYDVAAVRDAATKAGIRCLVVRADAENDFETWRVLSTDLVVAALRDHITSLHSDTIRDAANALLDSTEDRAGDVAERVRARARDSATVATAVAVRGPVLIVIETSTPPGAVLRGLLDRFAERLQNRPVGVVILGAFPVTRAVSATSAPATPGAGAPKSTPAARHWLAAAAITAVEGRVDPAVVAAVADLAAADADTAQAAAIRASVIENRNGAPRFVSGEHIDKAVAELATTPDLARRLHRRAFHRLSDTPGHPAATPRRLAEHAAAARNELPDETIAEALLVAARDARATGDGETALNWVDQALGLTRDEVRRFELTLVRGDVAHDRADMTAAAAAYEQAVIEAGTSVTRIATATIRSARRWSNPGRTDDQLLRRLDLAKHALQPTITRDPAHRLLWMQVNAHIAHKSSMALSPDAADHSGGIRLARSLIEMLRPDDPAEAVCDVLTECRWALYDFASPDEIRALSRRLSAAAERGESQHFRGEALIATVIDQLRVGELTHAAITHTRFREHVEAHPHGIMPWLVMTLDTMADLWSGRLDKAERRLLGDAADFLTRANGRAPLDSLRQTRLGQLFWLRREQGAMHRLADEGVGEMLADREFFPIWVAAGALASAETGRTAAAMDALRVLTTRTDGLAALPPHGWSVTVLMLIAETLATLHRGAVDTADLLELARLTDAALAPHASEVVLSGWPTVLLGPVGRARTWLALITGDNDAALRHLADSARVVGREPAQLAWHRYQHARVLLAAGDAPDGHPRRLLQQARATAEEHGFVALIAAIDLVDTADPKRPDAAEDAPEDNGRRGRPGVGRDGDKAEMLRAEFVRTLRQAIAAAERRTGNSPKRTELARRLGISTASLYAYLKGTTLPRTEVFDRMMFELGIEGRTMGRLHDLRDAVDIAKQADTAATPIPSANGGRPVSDLPRDTAVLLGREAELEAVATALRDPARGVCVVCGPGGVGKTALAIRSAYRLGPEFPDGALYFDLHGFAAKPVTTAEALTRLLHRLGVPSSAIPAHSDDRSGLLREVLRERHMLLVLDNAADTAHVLSLLPGAGACRVVVTSRSTLSGLEDAVRVRVRPLPSDTSVALLRELMAGTTGIDESELTALAHRCGGLPLALRIAASRLREDPAAPHELLGAGERADLAVFDDHERNLASVFAASVRHLTEPAASSFTMLGLHDGPDFDHETVAALTASDRHAARTALRALADAHLIEQTQVAGRYRFHDLVGEFARGLAARTVDAERRDAAILRSVDHHLGLADAVDRALTPYRHRVGMHPERTGAQRKLTYDEAMARMSAELDNMVAVLRRAHESGLDERCWQLAFALREFCFIVDALDPWLHTHRLALASTLRARVSRAEAVTRNNLGLALLVSGDIDAAEGMYRQALAIYRATGDRHGEHITVAHRAWVHEQRGDLERALRDSTAALRFIADGDSPRHHAILLRDTARLEIALHRYADAIPKLEEALHMFAMLELTVDTATAHLYTGTARLRLGDIDGARTAFTAAAAAARHAGSVYEQARANDGLGETAYAGGDHALARHHWQLALIGFTRVRRDDDRARVLRRLDGAP</sequence>
<dbReference type="SMART" id="SM00862">
    <property type="entry name" value="Trans_reg_C"/>
    <property type="match status" value="1"/>
</dbReference>
<keyword evidence="1" id="KW-0238">DNA-binding</keyword>
<dbReference type="Pfam" id="PF00931">
    <property type="entry name" value="NB-ARC"/>
    <property type="match status" value="1"/>
</dbReference>
<dbReference type="GO" id="GO:0043531">
    <property type="term" value="F:ADP binding"/>
    <property type="evidence" value="ECO:0007669"/>
    <property type="project" value="InterPro"/>
</dbReference>
<dbReference type="Gene3D" id="1.25.40.10">
    <property type="entry name" value="Tetratricopeptide repeat domain"/>
    <property type="match status" value="1"/>
</dbReference>
<accession>A0A931IB40</accession>
<evidence type="ECO:0000256" key="2">
    <source>
        <dbReference type="SAM" id="MobiDB-lite"/>
    </source>
</evidence>
<proteinExistence type="predicted"/>
<dbReference type="InterPro" id="IPR001387">
    <property type="entry name" value="Cro/C1-type_HTH"/>
</dbReference>
<comment type="caution">
    <text evidence="4">The sequence shown here is derived from an EMBL/GenBank/DDBJ whole genome shotgun (WGS) entry which is preliminary data.</text>
</comment>
<protein>
    <submittedName>
        <fullName evidence="4">Winged helix-turn-helix domain-containing protein</fullName>
    </submittedName>
</protein>
<evidence type="ECO:0000256" key="1">
    <source>
        <dbReference type="ARBA" id="ARBA00023125"/>
    </source>
</evidence>
<dbReference type="PANTHER" id="PTHR47691">
    <property type="entry name" value="REGULATOR-RELATED"/>
    <property type="match status" value="1"/>
</dbReference>
<dbReference type="InterPro" id="IPR016032">
    <property type="entry name" value="Sig_transdc_resp-reg_C-effctor"/>
</dbReference>
<dbReference type="EMBL" id="JADMLG010000003">
    <property type="protein sequence ID" value="MBH0776583.1"/>
    <property type="molecule type" value="Genomic_DNA"/>
</dbReference>
<dbReference type="PANTHER" id="PTHR47691:SF3">
    <property type="entry name" value="HTH-TYPE TRANSCRIPTIONAL REGULATOR RV0890C-RELATED"/>
    <property type="match status" value="1"/>
</dbReference>
<dbReference type="InterPro" id="IPR011990">
    <property type="entry name" value="TPR-like_helical_dom_sf"/>
</dbReference>
<dbReference type="SUPFAM" id="SSF52540">
    <property type="entry name" value="P-loop containing nucleoside triphosphate hydrolases"/>
    <property type="match status" value="1"/>
</dbReference>
<dbReference type="SMART" id="SM00028">
    <property type="entry name" value="TPR"/>
    <property type="match status" value="4"/>
</dbReference>
<feature type="domain" description="OmpR/PhoB-type" evidence="3">
    <location>
        <begin position="18"/>
        <end position="94"/>
    </location>
</feature>
<dbReference type="InterPro" id="IPR019734">
    <property type="entry name" value="TPR_rpt"/>
</dbReference>
<organism evidence="4 5">
    <name type="scientific">Nocardia bovistercoris</name>
    <dbReference type="NCBI Taxonomy" id="2785916"/>
    <lineage>
        <taxon>Bacteria</taxon>
        <taxon>Bacillati</taxon>
        <taxon>Actinomycetota</taxon>
        <taxon>Actinomycetes</taxon>
        <taxon>Mycobacteriales</taxon>
        <taxon>Nocardiaceae</taxon>
        <taxon>Nocardia</taxon>
    </lineage>
</organism>
<dbReference type="SUPFAM" id="SSF46894">
    <property type="entry name" value="C-terminal effector domain of the bipartite response regulators"/>
    <property type="match status" value="1"/>
</dbReference>
<dbReference type="InterPro" id="IPR027417">
    <property type="entry name" value="P-loop_NTPase"/>
</dbReference>
<dbReference type="InterPro" id="IPR036388">
    <property type="entry name" value="WH-like_DNA-bd_sf"/>
</dbReference>
<reference evidence="4" key="1">
    <citation type="submission" date="2020-11" db="EMBL/GenBank/DDBJ databases">
        <title>Nocardia NEAU-351.nov., a novel actinomycete isolated from the cow dung.</title>
        <authorList>
            <person name="Zhang X."/>
        </authorList>
    </citation>
    <scope>NUCLEOTIDE SEQUENCE</scope>
    <source>
        <strain evidence="4">NEAU-351</strain>
    </source>
</reference>
<dbReference type="InterPro" id="IPR001867">
    <property type="entry name" value="OmpR/PhoB-type_DNA-bd"/>
</dbReference>
<dbReference type="GO" id="GO:0006355">
    <property type="term" value="P:regulation of DNA-templated transcription"/>
    <property type="evidence" value="ECO:0007669"/>
    <property type="project" value="InterPro"/>
</dbReference>
<name>A0A931IB40_9NOCA</name>
<dbReference type="Proteomes" id="UP000655751">
    <property type="component" value="Unassembled WGS sequence"/>
</dbReference>
<dbReference type="RefSeq" id="WP_196148914.1">
    <property type="nucleotide sequence ID" value="NZ_JADMLG010000003.1"/>
</dbReference>
<feature type="region of interest" description="Disordered" evidence="2">
    <location>
        <begin position="1088"/>
        <end position="1114"/>
    </location>
</feature>
<dbReference type="CDD" id="cd00093">
    <property type="entry name" value="HTH_XRE"/>
    <property type="match status" value="1"/>
</dbReference>
<dbReference type="SUPFAM" id="SSF48452">
    <property type="entry name" value="TPR-like"/>
    <property type="match status" value="1"/>
</dbReference>
<dbReference type="Gene3D" id="3.40.50.300">
    <property type="entry name" value="P-loop containing nucleotide triphosphate hydrolases"/>
    <property type="match status" value="1"/>
</dbReference>